<evidence type="ECO:0000256" key="9">
    <source>
        <dbReference type="ARBA" id="ARBA00022833"/>
    </source>
</evidence>
<evidence type="ECO:0000256" key="10">
    <source>
        <dbReference type="ARBA" id="ARBA00022853"/>
    </source>
</evidence>
<feature type="region of interest" description="Disordered" evidence="16">
    <location>
        <begin position="510"/>
        <end position="573"/>
    </location>
</feature>
<evidence type="ECO:0000256" key="16">
    <source>
        <dbReference type="SAM" id="MobiDB-lite"/>
    </source>
</evidence>
<evidence type="ECO:0000256" key="2">
    <source>
        <dbReference type="ARBA" id="ARBA00004123"/>
    </source>
</evidence>
<feature type="coiled-coil region" evidence="15">
    <location>
        <begin position="600"/>
        <end position="692"/>
    </location>
</feature>
<evidence type="ECO:0000256" key="12">
    <source>
        <dbReference type="ARBA" id="ARBA00023242"/>
    </source>
</evidence>
<evidence type="ECO:0000256" key="11">
    <source>
        <dbReference type="ARBA" id="ARBA00023054"/>
    </source>
</evidence>
<keyword evidence="8 14" id="KW-0833">Ubl conjugation pathway</keyword>
<dbReference type="Proteomes" id="UP000694865">
    <property type="component" value="Unplaced"/>
</dbReference>
<dbReference type="PANTHER" id="PTHR23163:SF0">
    <property type="entry name" value="E3 UBIQUITIN-PROTEIN LIGASE BRE1"/>
    <property type="match status" value="1"/>
</dbReference>
<comment type="subcellular location">
    <subcellularLocation>
        <location evidence="2 14">Nucleus</location>
    </subcellularLocation>
</comment>
<evidence type="ECO:0000256" key="8">
    <source>
        <dbReference type="ARBA" id="ARBA00022786"/>
    </source>
</evidence>
<feature type="compositionally biased region" description="Low complexity" evidence="16">
    <location>
        <begin position="13"/>
        <end position="23"/>
    </location>
</feature>
<dbReference type="PANTHER" id="PTHR23163">
    <property type="entry name" value="RING FINGER PROTEIN-RELATED"/>
    <property type="match status" value="1"/>
</dbReference>
<feature type="coiled-coil region" evidence="15">
    <location>
        <begin position="784"/>
        <end position="832"/>
    </location>
</feature>
<dbReference type="Pfam" id="PF26052">
    <property type="entry name" value="BRE1B"/>
    <property type="match status" value="1"/>
</dbReference>
<feature type="region of interest" description="Disordered" evidence="16">
    <location>
        <begin position="109"/>
        <end position="149"/>
    </location>
</feature>
<sequence length="908" mass="105344">MATKRPASEMEQSTSSSTPPTKKTLFDPVQLGSVSSQEEMDIKVLKFQNKKLADRLELRKTVEEDLRDRIQRLERRQGNDEAVLCLLNRYWSQLDEDIGVLLKRFDDHSQEVTSETTEEKLNIEGESNSEKTENEIESSASDEESKDKLTKENEAVVSFITLLSSSESDEIEQQLQQRSTFSKESIAKLIKVFDDVQQKNEQLSVSIQNNELLDSSVKSINLDLQTENKGLRSLVTSLQEKHHTSSLTFAEQTDKLHAADTKCAELINQVDNLQYDLDKAHQRADKLENLLSEALSKLKMYKDAESSGAGGVSVSQGKLEEMNSQLNVQTELASNRLAELEKVQDKYQESIKEAEKLKMDLQHIPEEVIMETPEYKNLQSQFSVLYNEALQMKAQLDDTRTLLQSTKNSHLRQVEQMESDELSCQKKLRTEVIQLEDTLAQVRKEYEMLRIEFEQTIAANEQAGPINREMRHVITSLQTHNQQLKAEVVRYKKKLREANAEIHKLRMEAAANEKRDASHDKEHPMARKDAGTHHVDDKRNFKEKDKEGGDKEKRDEKDKVDKKSSNEKSQESQREMKLLLDMYKGVAKEQRDKVQLMAAEKKARDSVEEIKQRLRHMEERERQESKKLADEEAIRKIRNLEEHIQELQKKLTATKQEEEALLSEMDVTGQAFEDMQEQNVRLLQQLREKDDAYFKLMSERIKSNQIHKLLREEKDVLADQVTTLQTQVEAQNQVVRKLEEKERILHNSVTTMEKEMNLRQQALEHNKRKALELSQTGTDSKKLLDRYQNQVVTLQAKVVDKASEVEQQAHKYKRCQEEIENLRRKLERARRIELAGSADEILLEENKTYKTQLTCPCCNVKRKDTVLTKCFHLFCSECIKTRYETRQRKCPECNAAFGANGYHRIYLG</sequence>
<dbReference type="SMART" id="SM00184">
    <property type="entry name" value="RING"/>
    <property type="match status" value="1"/>
</dbReference>
<dbReference type="InterPro" id="IPR018957">
    <property type="entry name" value="Znf_C3HC4_RING-type"/>
</dbReference>
<dbReference type="Gene3D" id="3.30.40.10">
    <property type="entry name" value="Zinc/RING finger domain, C3HC4 (zinc finger)"/>
    <property type="match status" value="1"/>
</dbReference>
<evidence type="ECO:0000259" key="17">
    <source>
        <dbReference type="PROSITE" id="PS50089"/>
    </source>
</evidence>
<evidence type="ECO:0000256" key="7">
    <source>
        <dbReference type="ARBA" id="ARBA00022771"/>
    </source>
</evidence>
<dbReference type="GeneID" id="100373518"/>
<evidence type="ECO:0000256" key="6">
    <source>
        <dbReference type="ARBA" id="ARBA00022723"/>
    </source>
</evidence>
<dbReference type="InterPro" id="IPR058642">
    <property type="entry name" value="BRE1A/B-like_dom"/>
</dbReference>
<dbReference type="InterPro" id="IPR013956">
    <property type="entry name" value="E3_ubiquit_lig_Bre1"/>
</dbReference>
<proteinExistence type="inferred from homology"/>
<dbReference type="InterPro" id="IPR017907">
    <property type="entry name" value="Znf_RING_CS"/>
</dbReference>
<evidence type="ECO:0000256" key="5">
    <source>
        <dbReference type="ARBA" id="ARBA00022679"/>
    </source>
</evidence>
<dbReference type="SUPFAM" id="SSF57850">
    <property type="entry name" value="RING/U-box"/>
    <property type="match status" value="1"/>
</dbReference>
<keyword evidence="10 14" id="KW-0156">Chromatin regulator</keyword>
<name>A0ABM0MDJ8_SACKO</name>
<comment type="catalytic activity">
    <reaction evidence="1 14">
        <text>S-ubiquitinyl-[E2 ubiquitin-conjugating enzyme]-L-cysteine + [acceptor protein]-L-lysine = [E2 ubiquitin-conjugating enzyme]-L-cysteine + N(6)-ubiquitinyl-[acceptor protein]-L-lysine.</text>
        <dbReference type="EC" id="2.3.2.27"/>
    </reaction>
</comment>
<gene>
    <name evidence="19" type="primary">LOC100373518</name>
</gene>
<dbReference type="CDD" id="cd16704">
    <property type="entry name" value="RING-HC_RNF20-like"/>
    <property type="match status" value="1"/>
</dbReference>
<dbReference type="InterPro" id="IPR013083">
    <property type="entry name" value="Znf_RING/FYVE/PHD"/>
</dbReference>
<dbReference type="Pfam" id="PF00097">
    <property type="entry name" value="zf-C3HC4"/>
    <property type="match status" value="1"/>
</dbReference>
<dbReference type="EC" id="2.3.2.27" evidence="14"/>
<dbReference type="PROSITE" id="PS50089">
    <property type="entry name" value="ZF_RING_2"/>
    <property type="match status" value="1"/>
</dbReference>
<dbReference type="InterPro" id="IPR001841">
    <property type="entry name" value="Znf_RING"/>
</dbReference>
<comment type="pathway">
    <text evidence="3 14">Protein modification; protein ubiquitination.</text>
</comment>
<feature type="domain" description="RING-type" evidence="17">
    <location>
        <begin position="855"/>
        <end position="894"/>
    </location>
</feature>
<keyword evidence="7 13" id="KW-0863">Zinc-finger</keyword>
<organism evidence="18 19">
    <name type="scientific">Saccoglossus kowalevskii</name>
    <name type="common">Acorn worm</name>
    <dbReference type="NCBI Taxonomy" id="10224"/>
    <lineage>
        <taxon>Eukaryota</taxon>
        <taxon>Metazoa</taxon>
        <taxon>Hemichordata</taxon>
        <taxon>Enteropneusta</taxon>
        <taxon>Harrimaniidae</taxon>
        <taxon>Saccoglossus</taxon>
    </lineage>
</organism>
<evidence type="ECO:0000256" key="13">
    <source>
        <dbReference type="PROSITE-ProRule" id="PRU00175"/>
    </source>
</evidence>
<dbReference type="PROSITE" id="PS00518">
    <property type="entry name" value="ZF_RING_1"/>
    <property type="match status" value="1"/>
</dbReference>
<evidence type="ECO:0000256" key="14">
    <source>
        <dbReference type="RuleBase" id="RU365038"/>
    </source>
</evidence>
<reference evidence="19" key="1">
    <citation type="submission" date="2025-08" db="UniProtKB">
        <authorList>
            <consortium name="RefSeq"/>
        </authorList>
    </citation>
    <scope>IDENTIFICATION</scope>
    <source>
        <tissue evidence="19">Testes</tissue>
    </source>
</reference>
<protein>
    <recommendedName>
        <fullName evidence="14">E3 ubiquitin protein ligase</fullName>
        <ecNumber evidence="14">2.3.2.27</ecNumber>
    </recommendedName>
</protein>
<keyword evidence="12 14" id="KW-0539">Nucleus</keyword>
<evidence type="ECO:0000256" key="1">
    <source>
        <dbReference type="ARBA" id="ARBA00000900"/>
    </source>
</evidence>
<keyword evidence="6 14" id="KW-0479">Metal-binding</keyword>
<evidence type="ECO:0000256" key="3">
    <source>
        <dbReference type="ARBA" id="ARBA00004906"/>
    </source>
</evidence>
<accession>A0ABM0MDJ8</accession>
<evidence type="ECO:0000256" key="4">
    <source>
        <dbReference type="ARBA" id="ARBA00005555"/>
    </source>
</evidence>
<keyword evidence="5 14" id="KW-0808">Transferase</keyword>
<keyword evidence="18" id="KW-1185">Reference proteome</keyword>
<keyword evidence="9 14" id="KW-0862">Zinc</keyword>
<feature type="coiled-coil region" evidence="15">
    <location>
        <begin position="263"/>
        <end position="360"/>
    </location>
</feature>
<evidence type="ECO:0000313" key="18">
    <source>
        <dbReference type="Proteomes" id="UP000694865"/>
    </source>
</evidence>
<comment type="similarity">
    <text evidence="4 14">Belongs to the BRE1 family.</text>
</comment>
<feature type="region of interest" description="Disordered" evidence="16">
    <location>
        <begin position="1"/>
        <end position="35"/>
    </location>
</feature>
<evidence type="ECO:0000313" key="19">
    <source>
        <dbReference type="RefSeq" id="XP_006818089.1"/>
    </source>
</evidence>
<keyword evidence="11 14" id="KW-0175">Coiled coil</keyword>
<dbReference type="RefSeq" id="XP_006818089.1">
    <property type="nucleotide sequence ID" value="XM_006818026.1"/>
</dbReference>
<feature type="compositionally biased region" description="Basic and acidic residues" evidence="16">
    <location>
        <begin position="117"/>
        <end position="134"/>
    </location>
</feature>
<evidence type="ECO:0000256" key="15">
    <source>
        <dbReference type="SAM" id="Coils"/>
    </source>
</evidence>